<dbReference type="Proteomes" id="UP000539175">
    <property type="component" value="Unassembled WGS sequence"/>
</dbReference>
<proteinExistence type="inferred from homology"/>
<comment type="caution">
    <text evidence="3">The sequence shown here is derived from an EMBL/GenBank/DDBJ whole genome shotgun (WGS) entry which is preliminary data.</text>
</comment>
<evidence type="ECO:0000313" key="3">
    <source>
        <dbReference type="EMBL" id="MBB6250155.1"/>
    </source>
</evidence>
<evidence type="ECO:0000313" key="4">
    <source>
        <dbReference type="Proteomes" id="UP000539175"/>
    </source>
</evidence>
<dbReference type="AlphaFoldDB" id="A0A7X0EBI6"/>
<dbReference type="SUPFAM" id="SSF56300">
    <property type="entry name" value="Metallo-dependent phosphatases"/>
    <property type="match status" value="1"/>
</dbReference>
<dbReference type="InterPro" id="IPR052169">
    <property type="entry name" value="CW_Biosynth-Accessory"/>
</dbReference>
<name>A0A7X0EBI6_9PROT</name>
<dbReference type="InterPro" id="IPR019079">
    <property type="entry name" value="Capsule_synth_CapA"/>
</dbReference>
<dbReference type="PANTHER" id="PTHR33393:SF13">
    <property type="entry name" value="PGA BIOSYNTHESIS PROTEIN CAPA"/>
    <property type="match status" value="1"/>
</dbReference>
<evidence type="ECO:0000256" key="1">
    <source>
        <dbReference type="ARBA" id="ARBA00005662"/>
    </source>
</evidence>
<sequence>MSTLNRRGMMVGLAGLAVMPGGPAVGAGGVLRLTATGQALLQAEISARPYEGFADLAARLAQADAVFTQLESALDAPGAGPPTRAAELEHAAPPDVLRTLRALSVNLVATAGNHAFDLGTGGVLATLAALDAAGLAHAGTGADRAAAAAPAFVDTPAGRVALVAMAAGKIREGGAATADRAGVNEIRRRPDGTFDPADESLTLAAITRAAAGADLVVAYHHNHYWADDPAATPDWLAAWARRCVDAGAHVFVGHGHPALQGIEVYRGRPLLYDLGGLFFQTRTPLGRYPAEAWQSVLAEMAFRDGALQGLELVPVVLNERAEGTGGETDPATRGLPRLARGAEAAAILDRLAARSAPFGTRFTRQGDRATLIV</sequence>
<evidence type="ECO:0000259" key="2">
    <source>
        <dbReference type="SMART" id="SM00854"/>
    </source>
</evidence>
<organism evidence="3 4">
    <name type="scientific">Nitrospirillum iridis</name>
    <dbReference type="NCBI Taxonomy" id="765888"/>
    <lineage>
        <taxon>Bacteria</taxon>
        <taxon>Pseudomonadati</taxon>
        <taxon>Pseudomonadota</taxon>
        <taxon>Alphaproteobacteria</taxon>
        <taxon>Rhodospirillales</taxon>
        <taxon>Azospirillaceae</taxon>
        <taxon>Nitrospirillum</taxon>
    </lineage>
</organism>
<dbReference type="EMBL" id="JACIIZ010000002">
    <property type="protein sequence ID" value="MBB6250155.1"/>
    <property type="molecule type" value="Genomic_DNA"/>
</dbReference>
<dbReference type="RefSeq" id="WP_184797492.1">
    <property type="nucleotide sequence ID" value="NZ_JACIIZ010000002.1"/>
</dbReference>
<dbReference type="SMART" id="SM00854">
    <property type="entry name" value="PGA_cap"/>
    <property type="match status" value="1"/>
</dbReference>
<comment type="similarity">
    <text evidence="1">Belongs to the CapA family.</text>
</comment>
<dbReference type="PANTHER" id="PTHR33393">
    <property type="entry name" value="POLYGLUTAMINE SYNTHESIS ACCESSORY PROTEIN RV0574C-RELATED"/>
    <property type="match status" value="1"/>
</dbReference>
<feature type="domain" description="Capsule synthesis protein CapA" evidence="2">
    <location>
        <begin position="32"/>
        <end position="281"/>
    </location>
</feature>
<dbReference type="Gene3D" id="3.60.21.10">
    <property type="match status" value="1"/>
</dbReference>
<protein>
    <submittedName>
        <fullName evidence="3">Poly-gamma-glutamate synthesis protein (Capsule biosynthesis protein)</fullName>
    </submittedName>
</protein>
<gene>
    <name evidence="3" type="ORF">FHS74_000696</name>
</gene>
<reference evidence="3 4" key="1">
    <citation type="submission" date="2020-08" db="EMBL/GenBank/DDBJ databases">
        <title>Genomic Encyclopedia of Type Strains, Phase IV (KMG-IV): sequencing the most valuable type-strain genomes for metagenomic binning, comparative biology and taxonomic classification.</title>
        <authorList>
            <person name="Goeker M."/>
        </authorList>
    </citation>
    <scope>NUCLEOTIDE SEQUENCE [LARGE SCALE GENOMIC DNA]</scope>
    <source>
        <strain evidence="3 4">DSM 22198</strain>
    </source>
</reference>
<dbReference type="InterPro" id="IPR029052">
    <property type="entry name" value="Metallo-depent_PP-like"/>
</dbReference>
<dbReference type="Pfam" id="PF09587">
    <property type="entry name" value="PGA_cap"/>
    <property type="match status" value="1"/>
</dbReference>
<keyword evidence="4" id="KW-1185">Reference proteome</keyword>
<accession>A0A7X0EBI6</accession>